<gene>
    <name evidence="4" type="ORF">J2S76_002409</name>
</gene>
<protein>
    <submittedName>
        <fullName evidence="4">NAD(P)-dependent dehydrogenase (Short-subunit alcohol dehydrogenase family)</fullName>
    </submittedName>
</protein>
<keyword evidence="2" id="KW-0560">Oxidoreductase</keyword>
<feature type="compositionally biased region" description="Polar residues" evidence="3">
    <location>
        <begin position="103"/>
        <end position="113"/>
    </location>
</feature>
<dbReference type="Pfam" id="PF13561">
    <property type="entry name" value="adh_short_C2"/>
    <property type="match status" value="1"/>
</dbReference>
<evidence type="ECO:0000313" key="5">
    <source>
        <dbReference type="Proteomes" id="UP001238467"/>
    </source>
</evidence>
<feature type="region of interest" description="Disordered" evidence="3">
    <location>
        <begin position="81"/>
        <end position="120"/>
    </location>
</feature>
<accession>A0ABU0DHU5</accession>
<comment type="similarity">
    <text evidence="1">Belongs to the short-chain dehydrogenases/reductases (SDR) family.</text>
</comment>
<evidence type="ECO:0000256" key="2">
    <source>
        <dbReference type="ARBA" id="ARBA00023002"/>
    </source>
</evidence>
<proteinExistence type="inferred from homology"/>
<dbReference type="Proteomes" id="UP001238467">
    <property type="component" value="Unassembled WGS sequence"/>
</dbReference>
<evidence type="ECO:0000256" key="1">
    <source>
        <dbReference type="ARBA" id="ARBA00006484"/>
    </source>
</evidence>
<name>A0ABU0DHU5_9HYPH</name>
<dbReference type="SUPFAM" id="SSF51735">
    <property type="entry name" value="NAD(P)-binding Rossmann-fold domains"/>
    <property type="match status" value="1"/>
</dbReference>
<dbReference type="PANTHER" id="PTHR42760">
    <property type="entry name" value="SHORT-CHAIN DEHYDROGENASES/REDUCTASES FAMILY MEMBER"/>
    <property type="match status" value="1"/>
</dbReference>
<reference evidence="4 5" key="1">
    <citation type="submission" date="2023-07" db="EMBL/GenBank/DDBJ databases">
        <title>Genomic Encyclopedia of Type Strains, Phase IV (KMG-IV): sequencing the most valuable type-strain genomes for metagenomic binning, comparative biology and taxonomic classification.</title>
        <authorList>
            <person name="Goeker M."/>
        </authorList>
    </citation>
    <scope>NUCLEOTIDE SEQUENCE [LARGE SCALE GENOMIC DNA]</scope>
    <source>
        <strain evidence="4 5">DSM 1277</strain>
    </source>
</reference>
<dbReference type="Gene3D" id="3.40.50.720">
    <property type="entry name" value="NAD(P)-binding Rossmann-like Domain"/>
    <property type="match status" value="1"/>
</dbReference>
<dbReference type="InterPro" id="IPR002347">
    <property type="entry name" value="SDR_fam"/>
</dbReference>
<evidence type="ECO:0000256" key="3">
    <source>
        <dbReference type="SAM" id="MobiDB-lite"/>
    </source>
</evidence>
<dbReference type="PRINTS" id="PR00081">
    <property type="entry name" value="GDHRDH"/>
</dbReference>
<dbReference type="EMBL" id="JAUSUH010000004">
    <property type="protein sequence ID" value="MDQ0347982.1"/>
    <property type="molecule type" value="Genomic_DNA"/>
</dbReference>
<dbReference type="InterPro" id="IPR036291">
    <property type="entry name" value="NAD(P)-bd_dom_sf"/>
</dbReference>
<sequence>MRFARAAAPGVRARKAGTVVALSSIMSVAYGRDEHVHDSAAKAGVVELVRGLAAELARDGITVNGVAPGYIRTASRFRASIRSGPRGWKRRPTSSRLAASASPRISPTSSCSLPRQRRAA</sequence>
<dbReference type="PANTHER" id="PTHR42760:SF133">
    <property type="entry name" value="3-OXOACYL-[ACYL-CARRIER-PROTEIN] REDUCTASE"/>
    <property type="match status" value="1"/>
</dbReference>
<comment type="caution">
    <text evidence="4">The sequence shown here is derived from an EMBL/GenBank/DDBJ whole genome shotgun (WGS) entry which is preliminary data.</text>
</comment>
<organism evidence="4 5">
    <name type="scientific">Ancylobacter vacuolatus</name>
    <dbReference type="NCBI Taxonomy" id="223389"/>
    <lineage>
        <taxon>Bacteria</taxon>
        <taxon>Pseudomonadati</taxon>
        <taxon>Pseudomonadota</taxon>
        <taxon>Alphaproteobacteria</taxon>
        <taxon>Hyphomicrobiales</taxon>
        <taxon>Xanthobacteraceae</taxon>
        <taxon>Ancylobacter</taxon>
    </lineage>
</organism>
<keyword evidence="5" id="KW-1185">Reference proteome</keyword>
<dbReference type="CDD" id="cd05233">
    <property type="entry name" value="SDR_c"/>
    <property type="match status" value="1"/>
</dbReference>
<evidence type="ECO:0000313" key="4">
    <source>
        <dbReference type="EMBL" id="MDQ0347982.1"/>
    </source>
</evidence>